<evidence type="ECO:0000256" key="2">
    <source>
        <dbReference type="SAM" id="SignalP"/>
    </source>
</evidence>
<dbReference type="EMBL" id="MGHS01000038">
    <property type="protein sequence ID" value="OGM76163.1"/>
    <property type="molecule type" value="Genomic_DNA"/>
</dbReference>
<dbReference type="InterPro" id="IPR038765">
    <property type="entry name" value="Papain-like_cys_pep_sf"/>
</dbReference>
<sequence length="655" mass="73476">MRKILLTLFCFFALFLTFPKEVYAEGEFAIDTSAEYKIQDSGKTLVTQTITIENLFSNIYATSYSLVLDNIDPQNPKAHLGSKELALTSHKEADKTTLDVNFNDAVVGKGKKTTFVVTFENSSFAVRTGEVWEVSIPKLGDTSFKSYNITLSIPDSFGSEAYISPNPTDFTKGEGVRHYLFDKETILKSPITAGFGAFQVFSFNLNYHLENPLPRSASVDIAIPPDTSLQRMYYQEISPKPENITVDSDGNWLARYILKPRERVDIKVSGQVQIFAGPRPFLPISDETLNTNLKESKYWQINDPKIQEIAKTLKTPKNIYDYVVKTLSYDYDRVKPNVTRYGAKDALANPKNAICMEFTDLFIAIARASGIPAREVNGFAYTENPKIQPLSLVADVLHSWPEYWDSQKKTWVAVDPTWGKTTGGVDYFNKLDLRHFAFVMHGADPEKPFPPGSYKLGDNPQKDVFVSFGQLPEKKESQPKISIDSITTIPFVVNIINAKIENPGPSALYNLTVSVFFDDKNQTNTTIPSLLAESSEIIKVNVPFSFLARSTPSKVKISTSGADFEISTIKSQVLMYNLLVLFLLFLVVLVMTSFSLLRARFPSKEDDISAFNSSPNSKFRAFLNAVIILIRLRKTKIHGNTNSQTPQNPDTKEKI</sequence>
<dbReference type="Gene3D" id="3.10.620.30">
    <property type="match status" value="1"/>
</dbReference>
<dbReference type="InterPro" id="IPR002931">
    <property type="entry name" value="Transglutaminase-like"/>
</dbReference>
<name>A0A1F8CIG6_9BACT</name>
<dbReference type="Pfam" id="PF07705">
    <property type="entry name" value="CARDB"/>
    <property type="match status" value="1"/>
</dbReference>
<accession>A0A1F8CIG6</accession>
<dbReference type="Pfam" id="PF01841">
    <property type="entry name" value="Transglut_core"/>
    <property type="match status" value="1"/>
</dbReference>
<proteinExistence type="predicted"/>
<dbReference type="SMART" id="SM00460">
    <property type="entry name" value="TGc"/>
    <property type="match status" value="1"/>
</dbReference>
<keyword evidence="1" id="KW-1133">Transmembrane helix</keyword>
<evidence type="ECO:0000259" key="3">
    <source>
        <dbReference type="SMART" id="SM00460"/>
    </source>
</evidence>
<evidence type="ECO:0000313" key="4">
    <source>
        <dbReference type="EMBL" id="OGM76163.1"/>
    </source>
</evidence>
<reference evidence="4 5" key="1">
    <citation type="journal article" date="2016" name="Nat. Commun.">
        <title>Thousands of microbial genomes shed light on interconnected biogeochemical processes in an aquifer system.</title>
        <authorList>
            <person name="Anantharaman K."/>
            <person name="Brown C.T."/>
            <person name="Hug L.A."/>
            <person name="Sharon I."/>
            <person name="Castelle C.J."/>
            <person name="Probst A.J."/>
            <person name="Thomas B.C."/>
            <person name="Singh A."/>
            <person name="Wilkins M.J."/>
            <person name="Karaoz U."/>
            <person name="Brodie E.L."/>
            <person name="Williams K.H."/>
            <person name="Hubbard S.S."/>
            <person name="Banfield J.F."/>
        </authorList>
    </citation>
    <scope>NUCLEOTIDE SEQUENCE [LARGE SCALE GENOMIC DNA]</scope>
</reference>
<keyword evidence="2" id="KW-0732">Signal</keyword>
<organism evidence="4 5">
    <name type="scientific">Candidatus Woesebacteria bacterium RIFOXYA1_FULL_40_18</name>
    <dbReference type="NCBI Taxonomy" id="1802532"/>
    <lineage>
        <taxon>Bacteria</taxon>
        <taxon>Candidatus Woeseibacteriota</taxon>
    </lineage>
</organism>
<dbReference type="Proteomes" id="UP000177855">
    <property type="component" value="Unassembled WGS sequence"/>
</dbReference>
<feature type="signal peptide" evidence="2">
    <location>
        <begin position="1"/>
        <end position="24"/>
    </location>
</feature>
<dbReference type="PANTHER" id="PTHR33490:SF6">
    <property type="entry name" value="SLL1049 PROTEIN"/>
    <property type="match status" value="1"/>
</dbReference>
<feature type="transmembrane region" description="Helical" evidence="1">
    <location>
        <begin position="574"/>
        <end position="597"/>
    </location>
</feature>
<evidence type="ECO:0000313" key="5">
    <source>
        <dbReference type="Proteomes" id="UP000177855"/>
    </source>
</evidence>
<keyword evidence="1" id="KW-0812">Transmembrane</keyword>
<dbReference type="InterPro" id="IPR011635">
    <property type="entry name" value="CARDB"/>
</dbReference>
<comment type="caution">
    <text evidence="4">The sequence shown here is derived from an EMBL/GenBank/DDBJ whole genome shotgun (WGS) entry which is preliminary data.</text>
</comment>
<dbReference type="SUPFAM" id="SSF54001">
    <property type="entry name" value="Cysteine proteinases"/>
    <property type="match status" value="1"/>
</dbReference>
<feature type="domain" description="Transglutaminase-like" evidence="3">
    <location>
        <begin position="347"/>
        <end position="418"/>
    </location>
</feature>
<keyword evidence="1" id="KW-0472">Membrane</keyword>
<dbReference type="PANTHER" id="PTHR33490">
    <property type="entry name" value="BLR5614 PROTEIN-RELATED"/>
    <property type="match status" value="1"/>
</dbReference>
<feature type="chain" id="PRO_5009535080" description="Transglutaminase-like domain-containing protein" evidence="2">
    <location>
        <begin position="25"/>
        <end position="655"/>
    </location>
</feature>
<protein>
    <recommendedName>
        <fullName evidence="3">Transglutaminase-like domain-containing protein</fullName>
    </recommendedName>
</protein>
<dbReference type="AlphaFoldDB" id="A0A1F8CIG6"/>
<evidence type="ECO:0000256" key="1">
    <source>
        <dbReference type="SAM" id="Phobius"/>
    </source>
</evidence>
<gene>
    <name evidence="4" type="ORF">A2210_00145</name>
</gene>
<dbReference type="STRING" id="1802532.A2210_00145"/>